<feature type="domain" description="EF-hand" evidence="3">
    <location>
        <begin position="5"/>
        <end position="40"/>
    </location>
</feature>
<evidence type="ECO:0000256" key="2">
    <source>
        <dbReference type="SAM" id="Coils"/>
    </source>
</evidence>
<dbReference type="InterPro" id="IPR002048">
    <property type="entry name" value="EF_hand_dom"/>
</dbReference>
<dbReference type="SMART" id="SM00054">
    <property type="entry name" value="EFh"/>
    <property type="match status" value="1"/>
</dbReference>
<dbReference type="InterPro" id="IPR011992">
    <property type="entry name" value="EF-hand-dom_pair"/>
</dbReference>
<dbReference type="PROSITE" id="PS00018">
    <property type="entry name" value="EF_HAND_1"/>
    <property type="match status" value="1"/>
</dbReference>
<organism evidence="4 5">
    <name type="scientific">Cucumis sativus</name>
    <name type="common">Cucumber</name>
    <dbReference type="NCBI Taxonomy" id="3659"/>
    <lineage>
        <taxon>Eukaryota</taxon>
        <taxon>Viridiplantae</taxon>
        <taxon>Streptophyta</taxon>
        <taxon>Embryophyta</taxon>
        <taxon>Tracheophyta</taxon>
        <taxon>Spermatophyta</taxon>
        <taxon>Magnoliopsida</taxon>
        <taxon>eudicotyledons</taxon>
        <taxon>Gunneridae</taxon>
        <taxon>Pentapetalae</taxon>
        <taxon>rosids</taxon>
        <taxon>fabids</taxon>
        <taxon>Cucurbitales</taxon>
        <taxon>Cucurbitaceae</taxon>
        <taxon>Benincaseae</taxon>
        <taxon>Cucumis</taxon>
    </lineage>
</organism>
<dbReference type="OrthoDB" id="26525at2759"/>
<evidence type="ECO:0000256" key="1">
    <source>
        <dbReference type="ARBA" id="ARBA00022837"/>
    </source>
</evidence>
<dbReference type="Pfam" id="PF13499">
    <property type="entry name" value="EF-hand_7"/>
    <property type="match status" value="1"/>
</dbReference>
<keyword evidence="5" id="KW-1185">Reference proteome</keyword>
<gene>
    <name evidence="4" type="ORF">Csa_5G173500</name>
</gene>
<evidence type="ECO:0000313" key="4">
    <source>
        <dbReference type="EMBL" id="KGN50423.1"/>
    </source>
</evidence>
<sequence length="174" mass="20630">MSPTISSEDLYRIFKKLDKNGDGLICLQELKWLFDRVGVELTMEELESFLEKPSLDFDQFLFCYKSISKQNKGECEEEDVLGCLEEDDHEEDMEMICMAFKVFEMSDDDGFISCDGLENVLARLNEYDQRLQQSERQRKVEVQALKHQIMELENRFEDRFKTIMTEMHKRHVSS</sequence>
<dbReference type="SUPFAM" id="SSF47473">
    <property type="entry name" value="EF-hand"/>
    <property type="match status" value="1"/>
</dbReference>
<dbReference type="STRING" id="3659.A0A0A0KLD7"/>
<name>A0A0A0KLD7_CUCSA</name>
<dbReference type="Gene3D" id="1.10.238.10">
    <property type="entry name" value="EF-hand"/>
    <property type="match status" value="1"/>
</dbReference>
<dbReference type="EMBL" id="CM002926">
    <property type="protein sequence ID" value="KGN50423.1"/>
    <property type="molecule type" value="Genomic_DNA"/>
</dbReference>
<evidence type="ECO:0000313" key="5">
    <source>
        <dbReference type="Proteomes" id="UP000029981"/>
    </source>
</evidence>
<dbReference type="Gramene" id="KGN50423">
    <property type="protein sequence ID" value="KGN50423"/>
    <property type="gene ID" value="Csa_5G173500"/>
</dbReference>
<keyword evidence="1" id="KW-0106">Calcium</keyword>
<dbReference type="GO" id="GO:0005509">
    <property type="term" value="F:calcium ion binding"/>
    <property type="evidence" value="ECO:0000318"/>
    <property type="project" value="GO_Central"/>
</dbReference>
<reference evidence="4 5" key="3">
    <citation type="journal article" date="2010" name="BMC Genomics">
        <title>Transcriptome sequencing and comparative analysis of cucumber flowers with different sex types.</title>
        <authorList>
            <person name="Guo S."/>
            <person name="Zheng Y."/>
            <person name="Joung J.G."/>
            <person name="Liu S."/>
            <person name="Zhang Z."/>
            <person name="Crasta O.R."/>
            <person name="Sobral B.W."/>
            <person name="Xu Y."/>
            <person name="Huang S."/>
            <person name="Fei Z."/>
        </authorList>
    </citation>
    <scope>NUCLEOTIDE SEQUENCE [LARGE SCALE GENOMIC DNA]</scope>
    <source>
        <strain evidence="5">cv. 9930</strain>
    </source>
</reference>
<reference evidence="4 5" key="1">
    <citation type="journal article" date="2009" name="Nat. Genet.">
        <title>The genome of the cucumber, Cucumis sativus L.</title>
        <authorList>
            <person name="Huang S."/>
            <person name="Li R."/>
            <person name="Zhang Z."/>
            <person name="Li L."/>
            <person name="Gu X."/>
            <person name="Fan W."/>
            <person name="Lucas W.J."/>
            <person name="Wang X."/>
            <person name="Xie B."/>
            <person name="Ni P."/>
            <person name="Ren Y."/>
            <person name="Zhu H."/>
            <person name="Li J."/>
            <person name="Lin K."/>
            <person name="Jin W."/>
            <person name="Fei Z."/>
            <person name="Li G."/>
            <person name="Staub J."/>
            <person name="Kilian A."/>
            <person name="van der Vossen E.A."/>
            <person name="Wu Y."/>
            <person name="Guo J."/>
            <person name="He J."/>
            <person name="Jia Z."/>
            <person name="Ren Y."/>
            <person name="Tian G."/>
            <person name="Lu Y."/>
            <person name="Ruan J."/>
            <person name="Qian W."/>
            <person name="Wang M."/>
            <person name="Huang Q."/>
            <person name="Li B."/>
            <person name="Xuan Z."/>
            <person name="Cao J."/>
            <person name="Asan"/>
            <person name="Wu Z."/>
            <person name="Zhang J."/>
            <person name="Cai Q."/>
            <person name="Bai Y."/>
            <person name="Zhao B."/>
            <person name="Han Y."/>
            <person name="Li Y."/>
            <person name="Li X."/>
            <person name="Wang S."/>
            <person name="Shi Q."/>
            <person name="Liu S."/>
            <person name="Cho W.K."/>
            <person name="Kim J.Y."/>
            <person name="Xu Y."/>
            <person name="Heller-Uszynska K."/>
            <person name="Miao H."/>
            <person name="Cheng Z."/>
            <person name="Zhang S."/>
            <person name="Wu J."/>
            <person name="Yang Y."/>
            <person name="Kang H."/>
            <person name="Li M."/>
            <person name="Liang H."/>
            <person name="Ren X."/>
            <person name="Shi Z."/>
            <person name="Wen M."/>
            <person name="Jian M."/>
            <person name="Yang H."/>
            <person name="Zhang G."/>
            <person name="Yang Z."/>
            <person name="Chen R."/>
            <person name="Liu S."/>
            <person name="Li J."/>
            <person name="Ma L."/>
            <person name="Liu H."/>
            <person name="Zhou Y."/>
            <person name="Zhao J."/>
            <person name="Fang X."/>
            <person name="Li G."/>
            <person name="Fang L."/>
            <person name="Li Y."/>
            <person name="Liu D."/>
            <person name="Zheng H."/>
            <person name="Zhang Y."/>
            <person name="Qin N."/>
            <person name="Li Z."/>
            <person name="Yang G."/>
            <person name="Yang S."/>
            <person name="Bolund L."/>
            <person name="Kristiansen K."/>
            <person name="Zheng H."/>
            <person name="Li S."/>
            <person name="Zhang X."/>
            <person name="Yang H."/>
            <person name="Wang J."/>
            <person name="Sun R."/>
            <person name="Zhang B."/>
            <person name="Jiang S."/>
            <person name="Wang J."/>
            <person name="Du Y."/>
            <person name="Li S."/>
        </authorList>
    </citation>
    <scope>NUCLEOTIDE SEQUENCE [LARGE SCALE GENOMIC DNA]</scope>
    <source>
        <strain evidence="5">cv. 9930</strain>
    </source>
</reference>
<dbReference type="KEGG" id="csv:101208234"/>
<evidence type="ECO:0000259" key="3">
    <source>
        <dbReference type="PROSITE" id="PS50222"/>
    </source>
</evidence>
<dbReference type="InterPro" id="IPR018247">
    <property type="entry name" value="EF_Hand_1_Ca_BS"/>
</dbReference>
<proteinExistence type="predicted"/>
<dbReference type="PROSITE" id="PS50222">
    <property type="entry name" value="EF_HAND_2"/>
    <property type="match status" value="1"/>
</dbReference>
<dbReference type="eggNOG" id="KOG0027">
    <property type="taxonomic scope" value="Eukaryota"/>
</dbReference>
<dbReference type="AlphaFoldDB" id="A0A0A0KLD7"/>
<dbReference type="OMA" id="CRRMIWY"/>
<protein>
    <recommendedName>
        <fullName evidence="3">EF-hand domain-containing protein</fullName>
    </recommendedName>
</protein>
<feature type="coiled-coil region" evidence="2">
    <location>
        <begin position="117"/>
        <end position="155"/>
    </location>
</feature>
<reference evidence="4 5" key="4">
    <citation type="journal article" date="2011" name="BMC Genomics">
        <title>RNA-Seq improves annotation of protein-coding genes in the cucumber genome.</title>
        <authorList>
            <person name="Li Z."/>
            <person name="Zhang Z."/>
            <person name="Yan P."/>
            <person name="Huang S."/>
            <person name="Fei Z."/>
            <person name="Lin K."/>
        </authorList>
    </citation>
    <scope>NUCLEOTIDE SEQUENCE [LARGE SCALE GENOMIC DNA]</scope>
    <source>
        <strain evidence="5">cv. 9930</strain>
    </source>
</reference>
<keyword evidence="2" id="KW-0175">Coiled coil</keyword>
<accession>A0A0A0KLD7</accession>
<dbReference type="Proteomes" id="UP000029981">
    <property type="component" value="Chromosome 5"/>
</dbReference>
<reference evidence="4 5" key="2">
    <citation type="journal article" date="2009" name="PLoS ONE">
        <title>An integrated genetic and cytogenetic map of the cucumber genome.</title>
        <authorList>
            <person name="Ren Y."/>
            <person name="Zhang Z."/>
            <person name="Liu J."/>
            <person name="Staub J.E."/>
            <person name="Han Y."/>
            <person name="Cheng Z."/>
            <person name="Li X."/>
            <person name="Lu J."/>
            <person name="Miao H."/>
            <person name="Kang H."/>
            <person name="Xie B."/>
            <person name="Gu X."/>
            <person name="Wang X."/>
            <person name="Du Y."/>
            <person name="Jin W."/>
            <person name="Huang S."/>
        </authorList>
    </citation>
    <scope>NUCLEOTIDE SEQUENCE [LARGE SCALE GENOMIC DNA]</scope>
    <source>
        <strain evidence="5">cv. 9930</strain>
    </source>
</reference>